<dbReference type="Proteomes" id="UP000887576">
    <property type="component" value="Unplaced"/>
</dbReference>
<protein>
    <submittedName>
        <fullName evidence="2">Tudor-knot domain-containing protein</fullName>
    </submittedName>
</protein>
<evidence type="ECO:0000313" key="2">
    <source>
        <dbReference type="WBParaSite" id="JU765_v2.g10685.t1"/>
    </source>
</evidence>
<accession>A0AC34PWK6</accession>
<organism evidence="1 2">
    <name type="scientific">Panagrolaimus sp. JU765</name>
    <dbReference type="NCBI Taxonomy" id="591449"/>
    <lineage>
        <taxon>Eukaryota</taxon>
        <taxon>Metazoa</taxon>
        <taxon>Ecdysozoa</taxon>
        <taxon>Nematoda</taxon>
        <taxon>Chromadorea</taxon>
        <taxon>Rhabditida</taxon>
        <taxon>Tylenchina</taxon>
        <taxon>Panagrolaimomorpha</taxon>
        <taxon>Panagrolaimoidea</taxon>
        <taxon>Panagrolaimidae</taxon>
        <taxon>Panagrolaimus</taxon>
    </lineage>
</organism>
<reference evidence="2" key="1">
    <citation type="submission" date="2022-11" db="UniProtKB">
        <authorList>
            <consortium name="WormBaseParasite"/>
        </authorList>
    </citation>
    <scope>IDENTIFICATION</scope>
</reference>
<sequence>MSVKTRSEERESSSGTSSETKKRKNSHVFTATELEEKLSKLGRVCYSLNDRVLCKYPDGLFYEGKVIAVETDENGENLYTIHYQGWNSRHDEQIKQIDANKRFILYDDECALLAKKAANDARKLAAAKAELKKKELIGKTTQKREKKSGSVTSTKSSSNPSRDDQQDDQVVVDFVGPDDSEAEVFTELENTIET</sequence>
<proteinExistence type="predicted"/>
<evidence type="ECO:0000313" key="1">
    <source>
        <dbReference type="Proteomes" id="UP000887576"/>
    </source>
</evidence>
<dbReference type="WBParaSite" id="JU765_v2.g10685.t1">
    <property type="protein sequence ID" value="JU765_v2.g10685.t1"/>
    <property type="gene ID" value="JU765_v2.g10685"/>
</dbReference>
<name>A0AC34PWK6_9BILA</name>